<keyword evidence="3" id="KW-1185">Reference proteome</keyword>
<dbReference type="InterPro" id="IPR038595">
    <property type="entry name" value="LOR_sf"/>
</dbReference>
<dbReference type="PANTHER" id="PTHR31087">
    <property type="match status" value="1"/>
</dbReference>
<sequence>MAKIHPNYTSTSTNSSSSNCCCVSSSERETFTVWMKSLVFHGNGCTVFNSRGDVVFRVDNYQQRCSNKVYLMDSNGKVLFTINRKKLPIFGYWEGFKWIGNSRVGKERPWFQVRRTHPILSKDVSCIVNLKSDENIGRRCYKILGLEGKSALKIIDFSGQTVAEATQKQSSSGVLLGEDVLTLMVEANADKSLIMALVTVYGLINKKL</sequence>
<dbReference type="SUPFAM" id="SSF54518">
    <property type="entry name" value="Tubby C-terminal domain-like"/>
    <property type="match status" value="1"/>
</dbReference>
<proteinExistence type="inferred from homology"/>
<dbReference type="EMBL" id="JACGWO010000002">
    <property type="protein sequence ID" value="KAK4435306.1"/>
    <property type="molecule type" value="Genomic_DNA"/>
</dbReference>
<dbReference type="Gene3D" id="2.40.160.200">
    <property type="entry name" value="LURP1-related"/>
    <property type="match status" value="1"/>
</dbReference>
<dbReference type="PANTHER" id="PTHR31087:SF153">
    <property type="entry name" value="PROTEIN LURP-ONE-RELATED 11"/>
    <property type="match status" value="1"/>
</dbReference>
<dbReference type="Proteomes" id="UP001293254">
    <property type="component" value="Unassembled WGS sequence"/>
</dbReference>
<organism evidence="2 3">
    <name type="scientific">Sesamum alatum</name>
    <dbReference type="NCBI Taxonomy" id="300844"/>
    <lineage>
        <taxon>Eukaryota</taxon>
        <taxon>Viridiplantae</taxon>
        <taxon>Streptophyta</taxon>
        <taxon>Embryophyta</taxon>
        <taxon>Tracheophyta</taxon>
        <taxon>Spermatophyta</taxon>
        <taxon>Magnoliopsida</taxon>
        <taxon>eudicotyledons</taxon>
        <taxon>Gunneridae</taxon>
        <taxon>Pentapetalae</taxon>
        <taxon>asterids</taxon>
        <taxon>lamiids</taxon>
        <taxon>Lamiales</taxon>
        <taxon>Pedaliaceae</taxon>
        <taxon>Sesamum</taxon>
    </lineage>
</organism>
<evidence type="ECO:0000313" key="3">
    <source>
        <dbReference type="Proteomes" id="UP001293254"/>
    </source>
</evidence>
<dbReference type="InterPro" id="IPR025659">
    <property type="entry name" value="Tubby-like_C"/>
</dbReference>
<dbReference type="InterPro" id="IPR007612">
    <property type="entry name" value="LOR"/>
</dbReference>
<reference evidence="2" key="1">
    <citation type="submission" date="2020-06" db="EMBL/GenBank/DDBJ databases">
        <authorList>
            <person name="Li T."/>
            <person name="Hu X."/>
            <person name="Zhang T."/>
            <person name="Song X."/>
            <person name="Zhang H."/>
            <person name="Dai N."/>
            <person name="Sheng W."/>
            <person name="Hou X."/>
            <person name="Wei L."/>
        </authorList>
    </citation>
    <scope>NUCLEOTIDE SEQUENCE</scope>
    <source>
        <strain evidence="2">3651</strain>
        <tissue evidence="2">Leaf</tissue>
    </source>
</reference>
<dbReference type="Pfam" id="PF04525">
    <property type="entry name" value="LOR"/>
    <property type="match status" value="1"/>
</dbReference>
<protein>
    <submittedName>
        <fullName evidence="2">Protein LURP-one-related 4</fullName>
    </submittedName>
</protein>
<evidence type="ECO:0000313" key="2">
    <source>
        <dbReference type="EMBL" id="KAK4435306.1"/>
    </source>
</evidence>
<evidence type="ECO:0000256" key="1">
    <source>
        <dbReference type="ARBA" id="ARBA00005437"/>
    </source>
</evidence>
<comment type="similarity">
    <text evidence="1">Belongs to the LOR family.</text>
</comment>
<dbReference type="AlphaFoldDB" id="A0AAE2CUP9"/>
<reference evidence="2" key="2">
    <citation type="journal article" date="2024" name="Plant">
        <title>Genomic evolution and insights into agronomic trait innovations of Sesamum species.</title>
        <authorList>
            <person name="Miao H."/>
            <person name="Wang L."/>
            <person name="Qu L."/>
            <person name="Liu H."/>
            <person name="Sun Y."/>
            <person name="Le M."/>
            <person name="Wang Q."/>
            <person name="Wei S."/>
            <person name="Zheng Y."/>
            <person name="Lin W."/>
            <person name="Duan Y."/>
            <person name="Cao H."/>
            <person name="Xiong S."/>
            <person name="Wang X."/>
            <person name="Wei L."/>
            <person name="Li C."/>
            <person name="Ma Q."/>
            <person name="Ju M."/>
            <person name="Zhao R."/>
            <person name="Li G."/>
            <person name="Mu C."/>
            <person name="Tian Q."/>
            <person name="Mei H."/>
            <person name="Zhang T."/>
            <person name="Gao T."/>
            <person name="Zhang H."/>
        </authorList>
    </citation>
    <scope>NUCLEOTIDE SEQUENCE</scope>
    <source>
        <strain evidence="2">3651</strain>
    </source>
</reference>
<gene>
    <name evidence="2" type="ORF">Salat_0694000</name>
</gene>
<name>A0AAE2CUP9_9LAMI</name>
<accession>A0AAE2CUP9</accession>
<comment type="caution">
    <text evidence="2">The sequence shown here is derived from an EMBL/GenBank/DDBJ whole genome shotgun (WGS) entry which is preliminary data.</text>
</comment>